<evidence type="ECO:0000256" key="4">
    <source>
        <dbReference type="SAM" id="SignalP"/>
    </source>
</evidence>
<dbReference type="InterPro" id="IPR004682">
    <property type="entry name" value="TRAP_DctP"/>
</dbReference>
<dbReference type="InterPro" id="IPR018389">
    <property type="entry name" value="DctP_fam"/>
</dbReference>
<dbReference type="NCBIfam" id="NF037995">
    <property type="entry name" value="TRAP_S1"/>
    <property type="match status" value="1"/>
</dbReference>
<protein>
    <submittedName>
        <fullName evidence="6">Tripartite ATP-independent transporter solute receptor, DctP family</fullName>
    </submittedName>
</protein>
<dbReference type="GO" id="GO:0030288">
    <property type="term" value="C:outer membrane-bounded periplasmic space"/>
    <property type="evidence" value="ECO:0007669"/>
    <property type="project" value="InterPro"/>
</dbReference>
<dbReference type="PIRSF" id="PIRSF006470">
    <property type="entry name" value="DctB"/>
    <property type="match status" value="1"/>
</dbReference>
<accession>A0A0F5LUX2</accession>
<reference evidence="6 8" key="2">
    <citation type="submission" date="2016-11" db="EMBL/GenBank/DDBJ databases">
        <authorList>
            <person name="Jaros S."/>
            <person name="Januszkiewicz K."/>
            <person name="Wedrychowicz H."/>
        </authorList>
    </citation>
    <scope>NUCLEOTIDE SEQUENCE [LARGE SCALE GENOMIC DNA]</scope>
    <source>
        <strain evidence="6 8">DSM 17137</strain>
    </source>
</reference>
<organism evidence="5 7">
    <name type="scientific">Devosia limi DSM 17137</name>
    <dbReference type="NCBI Taxonomy" id="1121477"/>
    <lineage>
        <taxon>Bacteria</taxon>
        <taxon>Pseudomonadati</taxon>
        <taxon>Pseudomonadota</taxon>
        <taxon>Alphaproteobacteria</taxon>
        <taxon>Hyphomicrobiales</taxon>
        <taxon>Devosiaceae</taxon>
        <taxon>Devosia</taxon>
    </lineage>
</organism>
<dbReference type="PANTHER" id="PTHR33376">
    <property type="match status" value="1"/>
</dbReference>
<evidence type="ECO:0000313" key="6">
    <source>
        <dbReference type="EMBL" id="SHF84121.1"/>
    </source>
</evidence>
<proteinExistence type="inferred from homology"/>
<dbReference type="PANTHER" id="PTHR33376:SF7">
    <property type="entry name" value="C4-DICARBOXYLATE-BINDING PROTEIN DCTB"/>
    <property type="match status" value="1"/>
</dbReference>
<dbReference type="PATRIC" id="fig|1121477.3.peg.1881"/>
<dbReference type="NCBIfam" id="TIGR00787">
    <property type="entry name" value="dctP"/>
    <property type="match status" value="1"/>
</dbReference>
<feature type="signal peptide" evidence="4">
    <location>
        <begin position="1"/>
        <end position="20"/>
    </location>
</feature>
<keyword evidence="7" id="KW-1185">Reference proteome</keyword>
<feature type="chain" id="PRO_5015038368" evidence="4">
    <location>
        <begin position="21"/>
        <end position="346"/>
    </location>
</feature>
<keyword evidence="3 4" id="KW-0732">Signal</keyword>
<evidence type="ECO:0000313" key="8">
    <source>
        <dbReference type="Proteomes" id="UP000184533"/>
    </source>
</evidence>
<dbReference type="Proteomes" id="UP000184533">
    <property type="component" value="Unassembled WGS sequence"/>
</dbReference>
<dbReference type="RefSeq" id="WP_046134024.1">
    <property type="nucleotide sequence ID" value="NZ_FQVC01000015.1"/>
</dbReference>
<dbReference type="STRING" id="1121477.SAMN02745223_03677"/>
<evidence type="ECO:0000256" key="1">
    <source>
        <dbReference type="ARBA" id="ARBA00009023"/>
    </source>
</evidence>
<comment type="similarity">
    <text evidence="1">Belongs to the bacterial solute-binding protein 7 family.</text>
</comment>
<dbReference type="EMBL" id="FQVC01000015">
    <property type="protein sequence ID" value="SHF84121.1"/>
    <property type="molecule type" value="Genomic_DNA"/>
</dbReference>
<dbReference type="OrthoDB" id="8016675at2"/>
<evidence type="ECO:0000256" key="3">
    <source>
        <dbReference type="ARBA" id="ARBA00022729"/>
    </source>
</evidence>
<dbReference type="Gene3D" id="3.40.190.170">
    <property type="entry name" value="Bacterial extracellular solute-binding protein, family 7"/>
    <property type="match status" value="1"/>
</dbReference>
<dbReference type="EMBL" id="LAJF01000041">
    <property type="protein sequence ID" value="KKB86071.1"/>
    <property type="molecule type" value="Genomic_DNA"/>
</dbReference>
<keyword evidence="2" id="KW-0813">Transport</keyword>
<dbReference type="Pfam" id="PF03480">
    <property type="entry name" value="DctP"/>
    <property type="match status" value="1"/>
</dbReference>
<keyword evidence="6" id="KW-0675">Receptor</keyword>
<dbReference type="Proteomes" id="UP000033608">
    <property type="component" value="Unassembled WGS sequence"/>
</dbReference>
<sequence>MKKTLAGLAALLMMSSVALAQEYTVRLPNVDPPLSNVGELTYPNHTYAMMRTFKDALESLSGGRIAVELYPSGTLGDLRENLEAVQAGVLEAATPNEATISGFFPKIQLTTIPYVFSNAVVAWDVLDGDWGDALFDEMAATTGLRAVAIGENAGFRIWANNVRPVVEPADMEGLKIRTMEITAHQEMVSGLGALPTAIPWLEVYGALQTGVVDGAELPIIGTLQQNLQEVLKYATIDQHVYSLVFIVVNEQWFQDLPPELRQAVIVAGRQAAVAGRGLSQTLVSDVVEEFRNRGVEVTSSSPEQIAAFRDTAQPKVLDWMVGQFGQEQVDGFLAAVATAEADLSVE</sequence>
<gene>
    <name evidence="6" type="ORF">SAMN02745223_03677</name>
    <name evidence="5" type="ORF">VW29_04065</name>
</gene>
<reference evidence="5 7" key="1">
    <citation type="submission" date="2015-03" db="EMBL/GenBank/DDBJ databases">
        <authorList>
            <person name="Hassan Y.I."/>
            <person name="Lepp D."/>
            <person name="Zhou T."/>
        </authorList>
    </citation>
    <scope>NUCLEOTIDE SEQUENCE [LARGE SCALE GENOMIC DNA]</scope>
    <source>
        <strain evidence="5 7">DSM 17137</strain>
    </source>
</reference>
<name>A0A0F5LUX2_9HYPH</name>
<dbReference type="GO" id="GO:0055085">
    <property type="term" value="P:transmembrane transport"/>
    <property type="evidence" value="ECO:0007669"/>
    <property type="project" value="InterPro"/>
</dbReference>
<dbReference type="AlphaFoldDB" id="A0A0F5LUX2"/>
<evidence type="ECO:0000256" key="2">
    <source>
        <dbReference type="ARBA" id="ARBA00022448"/>
    </source>
</evidence>
<evidence type="ECO:0000313" key="7">
    <source>
        <dbReference type="Proteomes" id="UP000033608"/>
    </source>
</evidence>
<dbReference type="InterPro" id="IPR038404">
    <property type="entry name" value="TRAP_DctP_sf"/>
</dbReference>
<evidence type="ECO:0000313" key="5">
    <source>
        <dbReference type="EMBL" id="KKB86071.1"/>
    </source>
</evidence>